<dbReference type="InterPro" id="IPR001279">
    <property type="entry name" value="Metallo-B-lactamas"/>
</dbReference>
<dbReference type="STRING" id="560819.SAMN05428998_104221"/>
<dbReference type="Proteomes" id="UP000192917">
    <property type="component" value="Unassembled WGS sequence"/>
</dbReference>
<name>A0A1Y6BG01_9PROT</name>
<protein>
    <submittedName>
        <fullName evidence="2">Phosphoribosyl 1,2-cyclic phosphodiesterase</fullName>
    </submittedName>
</protein>
<dbReference type="Gene3D" id="3.60.15.10">
    <property type="entry name" value="Ribonuclease Z/Hydroxyacylglutathione hydrolase-like"/>
    <property type="match status" value="1"/>
</dbReference>
<accession>A0A1Y6BG01</accession>
<keyword evidence="3" id="KW-1185">Reference proteome</keyword>
<gene>
    <name evidence="2" type="ORF">SAMN05428998_104221</name>
</gene>
<dbReference type="CDD" id="cd07715">
    <property type="entry name" value="TaR3-like_MBL-fold"/>
    <property type="match status" value="1"/>
</dbReference>
<dbReference type="InterPro" id="IPR036866">
    <property type="entry name" value="RibonucZ/Hydroxyglut_hydro"/>
</dbReference>
<dbReference type="SUPFAM" id="SSF56281">
    <property type="entry name" value="Metallo-hydrolase/oxidoreductase"/>
    <property type="match status" value="1"/>
</dbReference>
<dbReference type="PANTHER" id="PTHR42663:SF4">
    <property type="entry name" value="SLL1036 PROTEIN"/>
    <property type="match status" value="1"/>
</dbReference>
<dbReference type="Pfam" id="PF12706">
    <property type="entry name" value="Lactamase_B_2"/>
    <property type="match status" value="1"/>
</dbReference>
<evidence type="ECO:0000259" key="1">
    <source>
        <dbReference type="Pfam" id="PF12706"/>
    </source>
</evidence>
<evidence type="ECO:0000313" key="2">
    <source>
        <dbReference type="EMBL" id="SMF09282.1"/>
    </source>
</evidence>
<dbReference type="PANTHER" id="PTHR42663">
    <property type="entry name" value="HYDROLASE C777.06C-RELATED-RELATED"/>
    <property type="match status" value="1"/>
</dbReference>
<proteinExistence type="predicted"/>
<dbReference type="AlphaFoldDB" id="A0A1Y6BG01"/>
<evidence type="ECO:0000313" key="3">
    <source>
        <dbReference type="Proteomes" id="UP000192917"/>
    </source>
</evidence>
<dbReference type="EMBL" id="FWZX01000004">
    <property type="protein sequence ID" value="SMF09282.1"/>
    <property type="molecule type" value="Genomic_DNA"/>
</dbReference>
<feature type="domain" description="Metallo-beta-lactamase" evidence="1">
    <location>
        <begin position="45"/>
        <end position="245"/>
    </location>
</feature>
<organism evidence="2 3">
    <name type="scientific">Tistlia consotensis USBA 355</name>
    <dbReference type="NCBI Taxonomy" id="560819"/>
    <lineage>
        <taxon>Bacteria</taxon>
        <taxon>Pseudomonadati</taxon>
        <taxon>Pseudomonadota</taxon>
        <taxon>Alphaproteobacteria</taxon>
        <taxon>Rhodospirillales</taxon>
        <taxon>Rhodovibrionaceae</taxon>
        <taxon>Tistlia</taxon>
    </lineage>
</organism>
<sequence>MTGGTDFSVTFWGVRGSIACPGPDYSRYGGNTSCLEVRCGGQLLIFDAGTGLRPLGQRLVNDCGPEGLDFDIFLTHTHIDHIAGVPFFAPLFDKRNRIRFHAGHLEGGVDLHHVLCKFMSAPLFPVPPAIFAADCSFLDFECGETLTPRPGVTLKTAALNHPNGACGYRIEYGGRSICYLTDTEHVEGERDSRILRLAEGTDLIIYDSSYTDAEFPRYRGWGHSTWQEGVRLAEATGARLAIFHHDPSHDDAFMGQVAEQAEAARPGTVVAREGMTLSP</sequence>
<reference evidence="2 3" key="1">
    <citation type="submission" date="2017-04" db="EMBL/GenBank/DDBJ databases">
        <authorList>
            <person name="Afonso C.L."/>
            <person name="Miller P.J."/>
            <person name="Scott M.A."/>
            <person name="Spackman E."/>
            <person name="Goraichik I."/>
            <person name="Dimitrov K.M."/>
            <person name="Suarez D.L."/>
            <person name="Swayne D.E."/>
        </authorList>
    </citation>
    <scope>NUCLEOTIDE SEQUENCE [LARGE SCALE GENOMIC DNA]</scope>
    <source>
        <strain evidence="2 3">USBA 355</strain>
    </source>
</reference>